<evidence type="ECO:0000256" key="1">
    <source>
        <dbReference type="ARBA" id="ARBA00008779"/>
    </source>
</evidence>
<dbReference type="OMA" id="GHNENWL"/>
<dbReference type="EMBL" id="GG698921">
    <property type="protein sequence ID" value="EEU37712.1"/>
    <property type="molecule type" value="Genomic_DNA"/>
</dbReference>
<proteinExistence type="inferred from homology"/>
<evidence type="ECO:0000256" key="6">
    <source>
        <dbReference type="PIRSR" id="PIRSR000972-50"/>
    </source>
</evidence>
<dbReference type="InterPro" id="IPR024607">
    <property type="entry name" value="Sulfatase_CS"/>
</dbReference>
<dbReference type="EC" id="3.1.6.1" evidence="5"/>
<name>C7ZEK4_FUSV7</name>
<evidence type="ECO:0000313" key="11">
    <source>
        <dbReference type="Proteomes" id="UP000005206"/>
    </source>
</evidence>
<evidence type="ECO:0000256" key="7">
    <source>
        <dbReference type="SAM" id="MobiDB-lite"/>
    </source>
</evidence>
<dbReference type="InterPro" id="IPR000917">
    <property type="entry name" value="Sulfatase_N"/>
</dbReference>
<dbReference type="Gene3D" id="3.40.720.10">
    <property type="entry name" value="Alkaline Phosphatase, subunit A"/>
    <property type="match status" value="1"/>
</dbReference>
<dbReference type="PANTHER" id="PTHR43108">
    <property type="entry name" value="N-ACETYLGLUCOSAMINE-6-SULFATASE FAMILY MEMBER"/>
    <property type="match status" value="1"/>
</dbReference>
<dbReference type="KEGG" id="nhe:NECHADRAFT_53397"/>
<evidence type="ECO:0000256" key="2">
    <source>
        <dbReference type="ARBA" id="ARBA00022729"/>
    </source>
</evidence>
<keyword evidence="11" id="KW-1185">Reference proteome</keyword>
<dbReference type="OrthoDB" id="96314at2759"/>
<feature type="domain" description="Sulfatase N-terminal" evidence="9">
    <location>
        <begin position="44"/>
        <end position="405"/>
    </location>
</feature>
<dbReference type="Proteomes" id="UP000005206">
    <property type="component" value="Chromosome 12"/>
</dbReference>
<feature type="compositionally biased region" description="Polar residues" evidence="7">
    <location>
        <begin position="278"/>
        <end position="287"/>
    </location>
</feature>
<evidence type="ECO:0000259" key="9">
    <source>
        <dbReference type="Pfam" id="PF00884"/>
    </source>
</evidence>
<keyword evidence="3 5" id="KW-0378">Hydrolase</keyword>
<dbReference type="Pfam" id="PF00884">
    <property type="entry name" value="Sulfatase"/>
    <property type="match status" value="1"/>
</dbReference>
<dbReference type="eggNOG" id="KOG3731">
    <property type="taxonomic scope" value="Eukaryota"/>
</dbReference>
<dbReference type="RefSeq" id="XP_003043425.1">
    <property type="nucleotide sequence ID" value="XM_003043379.1"/>
</dbReference>
<evidence type="ECO:0000256" key="3">
    <source>
        <dbReference type="ARBA" id="ARBA00022801"/>
    </source>
</evidence>
<dbReference type="InterPro" id="IPR017850">
    <property type="entry name" value="Alkaline_phosphatase_core_sf"/>
</dbReference>
<accession>C7ZEK4</accession>
<keyword evidence="4" id="KW-0325">Glycoprotein</keyword>
<evidence type="ECO:0000256" key="8">
    <source>
        <dbReference type="SAM" id="SignalP"/>
    </source>
</evidence>
<gene>
    <name evidence="10" type="ORF">NECHADRAFT_53397</name>
</gene>
<dbReference type="GO" id="GO:0004065">
    <property type="term" value="F:arylsulfatase activity"/>
    <property type="evidence" value="ECO:0007669"/>
    <property type="project" value="UniProtKB-UniRule"/>
</dbReference>
<dbReference type="PANTHER" id="PTHR43108:SF8">
    <property type="entry name" value="SD21168P"/>
    <property type="match status" value="1"/>
</dbReference>
<dbReference type="InParanoid" id="C7ZEK4"/>
<dbReference type="PROSITE" id="PS00523">
    <property type="entry name" value="SULFATASE_1"/>
    <property type="match status" value="1"/>
</dbReference>
<dbReference type="SUPFAM" id="SSF53649">
    <property type="entry name" value="Alkaline phosphatase-like"/>
    <property type="match status" value="1"/>
</dbReference>
<sequence>MHFPTSLVAAAGLAQSSLALAIQDQSPLGVHLHGNSDVTTGRRPNVILILTDDQDLHMNSLDYMPLLQKHMADQGARYQKHFCTTAICCPARVSLLTGRLAHNTNVTDVYPPYGGYPKFVANGFNDAYLPIWLQAAGYDTYYTGKLFNAHTVQNYNKPWPRGWTQSDFLLDPFTYAYYNSSFQHNHDPPQSYEGQHSVDVLAEKSYGFLEEAAKADRPFFLGIAPPAPHTDVDFNWDTVRDNSALHLGGINATVTFRPPVPAHRHEHLFQDARIPRTENFNPKTPSDSARWVQQRPPVSPSDLELYDHFYRQRLRTLQSVDELVDGLFDRLERLGLLNNTYVFYTTDNGFHIGQHRLPPGKECGFEEDINVPLLVRGPGVPAGTRTDVVTTHTDLVPTILKLAGAALPEDLDGTAIPLSGQDLYEAQATRHEHVTIEYWGFANYEGGELDIGSRIPNNTYKAVRIVSPDYNLYYSVWCSGEHELYDLKTDPYQRRNLVSVEGSKVDGVPLHRLISRLDSLIMVLKSCKGTTCVWPWVALHPQGNVQTLHDALSHRFDAFYSLQQRVSFDRCELGYIIDAEGPQFENDGLVYRNGVRASEWV</sequence>
<feature type="chain" id="PRO_5002988054" description="Arylsulfatase" evidence="8">
    <location>
        <begin position="20"/>
        <end position="601"/>
    </location>
</feature>
<dbReference type="VEuPathDB" id="FungiDB:NECHADRAFT_53397"/>
<dbReference type="CDD" id="cd16147">
    <property type="entry name" value="G6S"/>
    <property type="match status" value="1"/>
</dbReference>
<dbReference type="AlphaFoldDB" id="C7ZEK4"/>
<dbReference type="GO" id="GO:0018958">
    <property type="term" value="P:phenol-containing compound metabolic process"/>
    <property type="evidence" value="ECO:0007669"/>
    <property type="project" value="InterPro"/>
</dbReference>
<dbReference type="GO" id="GO:0005539">
    <property type="term" value="F:glycosaminoglycan binding"/>
    <property type="evidence" value="ECO:0007669"/>
    <property type="project" value="TreeGrafter"/>
</dbReference>
<evidence type="ECO:0000256" key="4">
    <source>
        <dbReference type="ARBA" id="ARBA00023180"/>
    </source>
</evidence>
<protein>
    <recommendedName>
        <fullName evidence="5">Arylsulfatase</fullName>
        <shortName evidence="5">AS</shortName>
        <ecNumber evidence="5">3.1.6.1</ecNumber>
    </recommendedName>
    <alternativeName>
        <fullName evidence="5">Aryl-sulfate sulphohydrolase</fullName>
    </alternativeName>
</protein>
<comment type="similarity">
    <text evidence="1 5">Belongs to the sulfatase family.</text>
</comment>
<reference evidence="10 11" key="1">
    <citation type="journal article" date="2009" name="PLoS Genet.">
        <title>The genome of Nectria haematococca: contribution of supernumerary chromosomes to gene expansion.</title>
        <authorList>
            <person name="Coleman J.J."/>
            <person name="Rounsley S.D."/>
            <person name="Rodriguez-Carres M."/>
            <person name="Kuo A."/>
            <person name="Wasmann C.C."/>
            <person name="Grimwood J."/>
            <person name="Schmutz J."/>
            <person name="Taga M."/>
            <person name="White G.J."/>
            <person name="Zhou S."/>
            <person name="Schwartz D.C."/>
            <person name="Freitag M."/>
            <person name="Ma L.J."/>
            <person name="Danchin E.G."/>
            <person name="Henrissat B."/>
            <person name="Coutinho P.M."/>
            <person name="Nelson D.R."/>
            <person name="Straney D."/>
            <person name="Napoli C.A."/>
            <person name="Barker B.M."/>
            <person name="Gribskov M."/>
            <person name="Rep M."/>
            <person name="Kroken S."/>
            <person name="Molnar I."/>
            <person name="Rensing C."/>
            <person name="Kennell J.C."/>
            <person name="Zamora J."/>
            <person name="Farman M.L."/>
            <person name="Selker E.U."/>
            <person name="Salamov A."/>
            <person name="Shapiro H."/>
            <person name="Pangilinan J."/>
            <person name="Lindquist E."/>
            <person name="Lamers C."/>
            <person name="Grigoriev I.V."/>
            <person name="Geiser D.M."/>
            <person name="Covert S.F."/>
            <person name="Temporini E."/>
            <person name="Vanetten H.D."/>
        </authorList>
    </citation>
    <scope>NUCLEOTIDE SEQUENCE [LARGE SCALE GENOMIC DNA]</scope>
    <source>
        <strain evidence="11">ATCC MYA-4622 / CBS 123669 / FGSC 9596 / NRRL 45880 / 77-13-4</strain>
    </source>
</reference>
<comment type="PTM">
    <text evidence="6">The conversion to 3-oxoalanine (also known as C-formylglycine, FGly), of a serine or cysteine residue in prokaryotes and of a cysteine residue in eukaryotes, is critical for catalytic activity.</text>
</comment>
<dbReference type="FunFam" id="3.40.720.10:FF:000051">
    <property type="entry name" value="Arylsulfatase"/>
    <property type="match status" value="1"/>
</dbReference>
<organism evidence="10 11">
    <name type="scientific">Fusarium vanettenii (strain ATCC MYA-4622 / CBS 123669 / FGSC 9596 / NRRL 45880 / 77-13-4)</name>
    <name type="common">Fusarium solani subsp. pisi</name>
    <dbReference type="NCBI Taxonomy" id="660122"/>
    <lineage>
        <taxon>Eukaryota</taxon>
        <taxon>Fungi</taxon>
        <taxon>Dikarya</taxon>
        <taxon>Ascomycota</taxon>
        <taxon>Pezizomycotina</taxon>
        <taxon>Sordariomycetes</taxon>
        <taxon>Hypocreomycetidae</taxon>
        <taxon>Hypocreales</taxon>
        <taxon>Nectriaceae</taxon>
        <taxon>Fusarium</taxon>
        <taxon>Fusarium solani species complex</taxon>
        <taxon>Fusarium vanettenii</taxon>
    </lineage>
</organism>
<dbReference type="GO" id="GO:0008449">
    <property type="term" value="F:N-acetylglucosamine-6-sulfatase activity"/>
    <property type="evidence" value="ECO:0007669"/>
    <property type="project" value="TreeGrafter"/>
</dbReference>
<dbReference type="PIRSF" id="PIRSF000972">
    <property type="entry name" value="Arylsulf_plant"/>
    <property type="match status" value="1"/>
</dbReference>
<feature type="signal peptide" evidence="8">
    <location>
        <begin position="1"/>
        <end position="19"/>
    </location>
</feature>
<evidence type="ECO:0000256" key="5">
    <source>
        <dbReference type="PIRNR" id="PIRNR000972"/>
    </source>
</evidence>
<keyword evidence="2 8" id="KW-0732">Signal</keyword>
<comment type="catalytic activity">
    <reaction evidence="5">
        <text>an aryl sulfate + H2O = a phenol + sulfate + H(+)</text>
        <dbReference type="Rhea" id="RHEA:17261"/>
        <dbReference type="ChEBI" id="CHEBI:15377"/>
        <dbReference type="ChEBI" id="CHEBI:15378"/>
        <dbReference type="ChEBI" id="CHEBI:16189"/>
        <dbReference type="ChEBI" id="CHEBI:33853"/>
        <dbReference type="ChEBI" id="CHEBI:140317"/>
        <dbReference type="EC" id="3.1.6.1"/>
    </reaction>
</comment>
<evidence type="ECO:0000313" key="10">
    <source>
        <dbReference type="EMBL" id="EEU37712.1"/>
    </source>
</evidence>
<feature type="region of interest" description="Disordered" evidence="7">
    <location>
        <begin position="277"/>
        <end position="296"/>
    </location>
</feature>
<dbReference type="InterPro" id="IPR012083">
    <property type="entry name" value="Arylsulfatase"/>
</dbReference>
<dbReference type="HOGENOM" id="CLU_006332_4_0_1"/>
<dbReference type="GeneID" id="9669310"/>
<feature type="modified residue" description="3-oxoalanine (Cys)" evidence="6">
    <location>
        <position position="88"/>
    </location>
</feature>